<reference evidence="2" key="1">
    <citation type="submission" date="2022-11" db="UniProtKB">
        <authorList>
            <consortium name="WormBaseParasite"/>
        </authorList>
    </citation>
    <scope>IDENTIFICATION</scope>
</reference>
<accession>A0A915KTM8</accession>
<dbReference type="Proteomes" id="UP000887565">
    <property type="component" value="Unplaced"/>
</dbReference>
<proteinExistence type="predicted"/>
<keyword evidence="1" id="KW-1185">Reference proteome</keyword>
<evidence type="ECO:0000313" key="2">
    <source>
        <dbReference type="WBParaSite" id="nRc.2.0.1.t41831-RA"/>
    </source>
</evidence>
<evidence type="ECO:0000313" key="1">
    <source>
        <dbReference type="Proteomes" id="UP000887565"/>
    </source>
</evidence>
<protein>
    <submittedName>
        <fullName evidence="2">Uncharacterized protein</fullName>
    </submittedName>
</protein>
<name>A0A915KTM8_ROMCU</name>
<dbReference type="WBParaSite" id="nRc.2.0.1.t41831-RA">
    <property type="protein sequence ID" value="nRc.2.0.1.t41831-RA"/>
    <property type="gene ID" value="nRc.2.0.1.g41831"/>
</dbReference>
<organism evidence="1 2">
    <name type="scientific">Romanomermis culicivorax</name>
    <name type="common">Nematode worm</name>
    <dbReference type="NCBI Taxonomy" id="13658"/>
    <lineage>
        <taxon>Eukaryota</taxon>
        <taxon>Metazoa</taxon>
        <taxon>Ecdysozoa</taxon>
        <taxon>Nematoda</taxon>
        <taxon>Enoplea</taxon>
        <taxon>Dorylaimia</taxon>
        <taxon>Mermithida</taxon>
        <taxon>Mermithoidea</taxon>
        <taxon>Mermithidae</taxon>
        <taxon>Romanomermis</taxon>
    </lineage>
</organism>
<dbReference type="AlphaFoldDB" id="A0A915KTM8"/>
<sequence length="88" mass="10708">MYKAKENQQTNKQRQRKTKKFFAKNTDLAKKQCRGISDEPRTMLSSLFFPQMWKETFYRLKMQLFFGASHRGLGYEFLQRCRLNERCL</sequence>